<organism evidence="1 2">
    <name type="scientific">Paenibacillus methanolicus</name>
    <dbReference type="NCBI Taxonomy" id="582686"/>
    <lineage>
        <taxon>Bacteria</taxon>
        <taxon>Bacillati</taxon>
        <taxon>Bacillota</taxon>
        <taxon>Bacilli</taxon>
        <taxon>Bacillales</taxon>
        <taxon>Paenibacillaceae</taxon>
        <taxon>Paenibacillus</taxon>
    </lineage>
</organism>
<protein>
    <recommendedName>
        <fullName evidence="3">DUF2935 family protein</fullName>
    </recommendedName>
</protein>
<name>A0A5S5CHF0_9BACL</name>
<gene>
    <name evidence="1" type="ORF">BCM02_10213</name>
</gene>
<reference evidence="1 2" key="1">
    <citation type="submission" date="2019-07" db="EMBL/GenBank/DDBJ databases">
        <title>Genomic Encyclopedia of Type Strains, Phase III (KMG-III): the genomes of soil and plant-associated and newly described type strains.</title>
        <authorList>
            <person name="Whitman W."/>
        </authorList>
    </citation>
    <scope>NUCLEOTIDE SEQUENCE [LARGE SCALE GENOMIC DNA]</scope>
    <source>
        <strain evidence="1 2">BL24</strain>
    </source>
</reference>
<evidence type="ECO:0008006" key="3">
    <source>
        <dbReference type="Google" id="ProtNLM"/>
    </source>
</evidence>
<dbReference type="OrthoDB" id="1633927at2"/>
<accession>A0A5S5CHF0</accession>
<dbReference type="EMBL" id="VNHS01000002">
    <property type="protein sequence ID" value="TYP77453.1"/>
    <property type="molecule type" value="Genomic_DNA"/>
</dbReference>
<keyword evidence="2" id="KW-1185">Reference proteome</keyword>
<comment type="caution">
    <text evidence="1">The sequence shown here is derived from an EMBL/GenBank/DDBJ whole genome shotgun (WGS) entry which is preliminary data.</text>
</comment>
<proteinExistence type="predicted"/>
<dbReference type="Pfam" id="PF11155">
    <property type="entry name" value="DUF2935"/>
    <property type="match status" value="2"/>
</dbReference>
<dbReference type="Proteomes" id="UP000323257">
    <property type="component" value="Unassembled WGS sequence"/>
</dbReference>
<evidence type="ECO:0000313" key="2">
    <source>
        <dbReference type="Proteomes" id="UP000323257"/>
    </source>
</evidence>
<evidence type="ECO:0000313" key="1">
    <source>
        <dbReference type="EMBL" id="TYP77453.1"/>
    </source>
</evidence>
<dbReference type="Gene3D" id="1.20.1260.120">
    <property type="entry name" value="Protein of unknown function DUF2935"/>
    <property type="match status" value="1"/>
</dbReference>
<sequence length="265" mass="30764">MSEQAWFEHQFWLQILGDHARFILGALSSNEKRDIEQAESFKILFDDLLAQARENGTGHSLEAISVEAYEAVTDLRKFKLDLLDHRLLNQVQLAMSPTFLNHMVNELDEYAKILQELLKGNNVPIYHPLHHDLLWLPDAAGHAAVIAIDLDPVEKRLMQKSMEFEKHFEQFYLKAIELTGYLRTMKKSYPSISKFHRDIEMEMNIFQAFLQEVEQLDLSAELLSRINPLIPDHMFREECYYLIKLAQSGAFPPPSCNPAKPRIEN</sequence>
<dbReference type="RefSeq" id="WP_148927987.1">
    <property type="nucleotide sequence ID" value="NZ_VNHS01000002.1"/>
</dbReference>
<dbReference type="SUPFAM" id="SSF158430">
    <property type="entry name" value="Bacillus cereus metalloprotein-like"/>
    <property type="match status" value="2"/>
</dbReference>
<dbReference type="InterPro" id="IPR021328">
    <property type="entry name" value="CotB-like"/>
</dbReference>
<dbReference type="AlphaFoldDB" id="A0A5S5CHF0"/>